<dbReference type="InterPro" id="IPR036291">
    <property type="entry name" value="NAD(P)-bd_dom_sf"/>
</dbReference>
<name>A0A1G8DXD9_9RHOO</name>
<gene>
    <name evidence="2" type="ORF">SAMN05660652_01973</name>
</gene>
<accession>A0A1G8DXD9</accession>
<dbReference type="RefSeq" id="WP_091937114.1">
    <property type="nucleotide sequence ID" value="NZ_FNCY01000007.1"/>
</dbReference>
<feature type="domain" description="Gfo/Idh/MocA-like oxidoreductase N-terminal" evidence="1">
    <location>
        <begin position="5"/>
        <end position="136"/>
    </location>
</feature>
<protein>
    <submittedName>
        <fullName evidence="2">Predicted dehydrogenase</fullName>
    </submittedName>
</protein>
<evidence type="ECO:0000313" key="2">
    <source>
        <dbReference type="EMBL" id="SDH62333.1"/>
    </source>
</evidence>
<dbReference type="InterPro" id="IPR000683">
    <property type="entry name" value="Gfo/Idh/MocA-like_OxRdtase_N"/>
</dbReference>
<reference evidence="2 3" key="1">
    <citation type="submission" date="2016-10" db="EMBL/GenBank/DDBJ databases">
        <authorList>
            <person name="de Groot N.N."/>
        </authorList>
    </citation>
    <scope>NUCLEOTIDE SEQUENCE [LARGE SCALE GENOMIC DNA]</scope>
    <source>
        <strain evidence="2 3">DSM 5885</strain>
    </source>
</reference>
<sequence length="320" mass="35384">MSFGVVIIGLGQIGMTSDIGLDPEQYIWSHARAFFAHPAFSLLAGVDPSPTSRAAFEEAYRRPSYATAAEALSAHRPDIVVIAVPTVNHLQALQETLAASRPMAVLCEKPLSYRFDEAVAMTDTCRQANVRLFVNYVRRADPAVREIKQRLNSGQIAQPLKGVVWYSKGLFNNGSHFFDLMQYWLGEMRTYEIVNSGRLLGNDPEPDFMAVFGGGQIQFLSAREEDYSHYTIELVSPSGRLRYDQGGSKVVWQSAIASPESPAYKVLDSAEDEIRNDLNRAQWNIADQMANALCGNKSDICSGDEALSTIQHLTSIKDAL</sequence>
<dbReference type="SUPFAM" id="SSF55347">
    <property type="entry name" value="Glyceraldehyde-3-phosphate dehydrogenase-like, C-terminal domain"/>
    <property type="match status" value="1"/>
</dbReference>
<dbReference type="STRING" id="83767.SAMN05660652_01973"/>
<dbReference type="EMBL" id="FNCY01000007">
    <property type="protein sequence ID" value="SDH62333.1"/>
    <property type="molecule type" value="Genomic_DNA"/>
</dbReference>
<dbReference type="Gene3D" id="3.30.360.10">
    <property type="entry name" value="Dihydrodipicolinate Reductase, domain 2"/>
    <property type="match status" value="1"/>
</dbReference>
<dbReference type="Proteomes" id="UP000198607">
    <property type="component" value="Unassembled WGS sequence"/>
</dbReference>
<dbReference type="AlphaFoldDB" id="A0A1G8DXD9"/>
<dbReference type="Gene3D" id="3.40.50.720">
    <property type="entry name" value="NAD(P)-binding Rossmann-like Domain"/>
    <property type="match status" value="1"/>
</dbReference>
<evidence type="ECO:0000259" key="1">
    <source>
        <dbReference type="Pfam" id="PF01408"/>
    </source>
</evidence>
<dbReference type="Pfam" id="PF01408">
    <property type="entry name" value="GFO_IDH_MocA"/>
    <property type="match status" value="1"/>
</dbReference>
<dbReference type="GO" id="GO:0000166">
    <property type="term" value="F:nucleotide binding"/>
    <property type="evidence" value="ECO:0007669"/>
    <property type="project" value="InterPro"/>
</dbReference>
<dbReference type="PANTHER" id="PTHR43249">
    <property type="entry name" value="UDP-N-ACETYL-2-AMINO-2-DEOXY-D-GLUCURONATE OXIDASE"/>
    <property type="match status" value="1"/>
</dbReference>
<keyword evidence="3" id="KW-1185">Reference proteome</keyword>
<organism evidence="2 3">
    <name type="scientific">Propionivibrio dicarboxylicus</name>
    <dbReference type="NCBI Taxonomy" id="83767"/>
    <lineage>
        <taxon>Bacteria</taxon>
        <taxon>Pseudomonadati</taxon>
        <taxon>Pseudomonadota</taxon>
        <taxon>Betaproteobacteria</taxon>
        <taxon>Rhodocyclales</taxon>
        <taxon>Rhodocyclaceae</taxon>
        <taxon>Propionivibrio</taxon>
    </lineage>
</organism>
<proteinExistence type="predicted"/>
<dbReference type="OrthoDB" id="9801953at2"/>
<dbReference type="SUPFAM" id="SSF51735">
    <property type="entry name" value="NAD(P)-binding Rossmann-fold domains"/>
    <property type="match status" value="1"/>
</dbReference>
<dbReference type="InterPro" id="IPR052515">
    <property type="entry name" value="Gfo/Idh/MocA_Oxidoreductase"/>
</dbReference>
<dbReference type="PANTHER" id="PTHR43249:SF1">
    <property type="entry name" value="D-GLUCOSIDE 3-DEHYDROGENASE"/>
    <property type="match status" value="1"/>
</dbReference>
<evidence type="ECO:0000313" key="3">
    <source>
        <dbReference type="Proteomes" id="UP000198607"/>
    </source>
</evidence>